<organism evidence="1 2">
    <name type="scientific">Panagrellus redivivus</name>
    <name type="common">Microworm</name>
    <dbReference type="NCBI Taxonomy" id="6233"/>
    <lineage>
        <taxon>Eukaryota</taxon>
        <taxon>Metazoa</taxon>
        <taxon>Ecdysozoa</taxon>
        <taxon>Nematoda</taxon>
        <taxon>Chromadorea</taxon>
        <taxon>Rhabditida</taxon>
        <taxon>Tylenchina</taxon>
        <taxon>Panagrolaimomorpha</taxon>
        <taxon>Panagrolaimoidea</taxon>
        <taxon>Panagrolaimidae</taxon>
        <taxon>Panagrellus</taxon>
    </lineage>
</organism>
<sequence length="96" mass="11154">MDMHGSKLNDKWRRTAVQCGGFVRDFEKRAYIFGTRRAINQPLEKTGMIKACKKLLSLLTNRPRHFMTSQFTAYVSVTWRKPPFTWSYCFDGAKAG</sequence>
<name>A0A7E4VU54_PANRE</name>
<evidence type="ECO:0000313" key="1">
    <source>
        <dbReference type="Proteomes" id="UP000492821"/>
    </source>
</evidence>
<dbReference type="AlphaFoldDB" id="A0A7E4VU54"/>
<dbReference type="Proteomes" id="UP000492821">
    <property type="component" value="Unassembled WGS sequence"/>
</dbReference>
<dbReference type="WBParaSite" id="Pan_g24229.t1">
    <property type="protein sequence ID" value="Pan_g24229.t1"/>
    <property type="gene ID" value="Pan_g24229"/>
</dbReference>
<protein>
    <submittedName>
        <fullName evidence="2">Transposase</fullName>
    </submittedName>
</protein>
<evidence type="ECO:0000313" key="2">
    <source>
        <dbReference type="WBParaSite" id="Pan_g24229.t1"/>
    </source>
</evidence>
<reference evidence="2" key="2">
    <citation type="submission" date="2020-10" db="UniProtKB">
        <authorList>
            <consortium name="WormBaseParasite"/>
        </authorList>
    </citation>
    <scope>IDENTIFICATION</scope>
</reference>
<accession>A0A7E4VU54</accession>
<keyword evidence="1" id="KW-1185">Reference proteome</keyword>
<proteinExistence type="predicted"/>
<reference evidence="1" key="1">
    <citation type="journal article" date="2013" name="Genetics">
        <title>The draft genome and transcriptome of Panagrellus redivivus are shaped by the harsh demands of a free-living lifestyle.</title>
        <authorList>
            <person name="Srinivasan J."/>
            <person name="Dillman A.R."/>
            <person name="Macchietto M.G."/>
            <person name="Heikkinen L."/>
            <person name="Lakso M."/>
            <person name="Fracchia K.M."/>
            <person name="Antoshechkin I."/>
            <person name="Mortazavi A."/>
            <person name="Wong G."/>
            <person name="Sternberg P.W."/>
        </authorList>
    </citation>
    <scope>NUCLEOTIDE SEQUENCE [LARGE SCALE GENOMIC DNA]</scope>
    <source>
        <strain evidence="1">MT8872</strain>
    </source>
</reference>